<name>A0A392SF24_9FABA</name>
<accession>A0A392SF24</accession>
<organism evidence="1 2">
    <name type="scientific">Trifolium medium</name>
    <dbReference type="NCBI Taxonomy" id="97028"/>
    <lineage>
        <taxon>Eukaryota</taxon>
        <taxon>Viridiplantae</taxon>
        <taxon>Streptophyta</taxon>
        <taxon>Embryophyta</taxon>
        <taxon>Tracheophyta</taxon>
        <taxon>Spermatophyta</taxon>
        <taxon>Magnoliopsida</taxon>
        <taxon>eudicotyledons</taxon>
        <taxon>Gunneridae</taxon>
        <taxon>Pentapetalae</taxon>
        <taxon>rosids</taxon>
        <taxon>fabids</taxon>
        <taxon>Fabales</taxon>
        <taxon>Fabaceae</taxon>
        <taxon>Papilionoideae</taxon>
        <taxon>50 kb inversion clade</taxon>
        <taxon>NPAAA clade</taxon>
        <taxon>Hologalegina</taxon>
        <taxon>IRL clade</taxon>
        <taxon>Trifolieae</taxon>
        <taxon>Trifolium</taxon>
    </lineage>
</organism>
<dbReference type="Proteomes" id="UP000265520">
    <property type="component" value="Unassembled WGS sequence"/>
</dbReference>
<keyword evidence="2" id="KW-1185">Reference proteome</keyword>
<evidence type="ECO:0000313" key="2">
    <source>
        <dbReference type="Proteomes" id="UP000265520"/>
    </source>
</evidence>
<comment type="caution">
    <text evidence="1">The sequence shown here is derived from an EMBL/GenBank/DDBJ whole genome shotgun (WGS) entry which is preliminary data.</text>
</comment>
<reference evidence="1 2" key="1">
    <citation type="journal article" date="2018" name="Front. Plant Sci.">
        <title>Red Clover (Trifolium pratense) and Zigzag Clover (T. medium) - A Picture of Genomic Similarities and Differences.</title>
        <authorList>
            <person name="Dluhosova J."/>
            <person name="Istvanek J."/>
            <person name="Nedelnik J."/>
            <person name="Repkova J."/>
        </authorList>
    </citation>
    <scope>NUCLEOTIDE SEQUENCE [LARGE SCALE GENOMIC DNA]</scope>
    <source>
        <strain evidence="2">cv. 10/8</strain>
        <tissue evidence="1">Leaf</tissue>
    </source>
</reference>
<proteinExistence type="predicted"/>
<sequence length="42" mass="4548">MIPGCPLVTQQWYQSRWFESLPDKGGQAADLVEHSNGGTSVG</sequence>
<evidence type="ECO:0000313" key="1">
    <source>
        <dbReference type="EMBL" id="MCI47543.1"/>
    </source>
</evidence>
<dbReference type="AlphaFoldDB" id="A0A392SF24"/>
<protein>
    <submittedName>
        <fullName evidence="1">Uncharacterized protein</fullName>
    </submittedName>
</protein>
<dbReference type="EMBL" id="LXQA010373742">
    <property type="protein sequence ID" value="MCI47543.1"/>
    <property type="molecule type" value="Genomic_DNA"/>
</dbReference>